<dbReference type="Proteomes" id="UP000315700">
    <property type="component" value="Chromosome"/>
</dbReference>
<protein>
    <submittedName>
        <fullName evidence="3">Uncharacterized protein</fullName>
    </submittedName>
</protein>
<dbReference type="KEGG" id="ccos:Pan44_27080"/>
<keyword evidence="4" id="KW-1185">Reference proteome</keyword>
<evidence type="ECO:0000313" key="3">
    <source>
        <dbReference type="EMBL" id="QDT54673.1"/>
    </source>
</evidence>
<gene>
    <name evidence="3" type="ORF">Pan44_27080</name>
</gene>
<dbReference type="RefSeq" id="WP_145030511.1">
    <property type="nucleotide sequence ID" value="NZ_CP036271.1"/>
</dbReference>
<dbReference type="InParanoid" id="A0A517SEW8"/>
<keyword evidence="1" id="KW-0175">Coiled coil</keyword>
<proteinExistence type="predicted"/>
<organism evidence="3 4">
    <name type="scientific">Caulifigura coniformis</name>
    <dbReference type="NCBI Taxonomy" id="2527983"/>
    <lineage>
        <taxon>Bacteria</taxon>
        <taxon>Pseudomonadati</taxon>
        <taxon>Planctomycetota</taxon>
        <taxon>Planctomycetia</taxon>
        <taxon>Planctomycetales</taxon>
        <taxon>Planctomycetaceae</taxon>
        <taxon>Caulifigura</taxon>
    </lineage>
</organism>
<evidence type="ECO:0000256" key="1">
    <source>
        <dbReference type="SAM" id="Coils"/>
    </source>
</evidence>
<sequence>MSTRFEVQGDVAQAKQALGEVATEVKKVGTAADQAGAEMDAAFDSASDVQKFTDEVGDLTTALKQAETQAEQTNAEIGNPGAGKAGGDGLEKWTALFTGVTAGVTIVKGLADGFRAVREQIKQMADNGNAQMGELNSQLDRMSDSLFDMADNLSSSKEGSGVLGFLGDLATFAGDAARHIDTLDETMAGTAAGWASNAASMVGWTSAADALTAAQERMNAAAQKSEDNEFAERQSRQLEQVNQVFEDLEAKRAAQRKADEIEQIDSLDAVQEKMDEQRRSLEALAKSTNLTRKDQVDAARNLEALERRRLQILKNNAAAEEKAKDEATQRAKDEADAKKQQYDREEADKTKLEAAKTATEKAEAAERQAIADAEAAAKQKAIDALAGDQGVKDLSSQIRQAAQDPRAIRDRLAQNAKDAATDAAYQNDGEIDSRERREIEEARRAAYRKATAQMNGGPQSFKPEQVNEAIALNQNAQINAMQTQAGLSDQMVAALGQNANVMATFEQEQARHSQEIDHLMKFVQSMSQNTTRRAQSMGRKNM</sequence>
<feature type="region of interest" description="Disordered" evidence="2">
    <location>
        <begin position="316"/>
        <end position="351"/>
    </location>
</feature>
<dbReference type="AlphaFoldDB" id="A0A517SEW8"/>
<reference evidence="3 4" key="1">
    <citation type="submission" date="2019-02" db="EMBL/GenBank/DDBJ databases">
        <title>Deep-cultivation of Planctomycetes and their phenomic and genomic characterization uncovers novel biology.</title>
        <authorList>
            <person name="Wiegand S."/>
            <person name="Jogler M."/>
            <person name="Boedeker C."/>
            <person name="Pinto D."/>
            <person name="Vollmers J."/>
            <person name="Rivas-Marin E."/>
            <person name="Kohn T."/>
            <person name="Peeters S.H."/>
            <person name="Heuer A."/>
            <person name="Rast P."/>
            <person name="Oberbeckmann S."/>
            <person name="Bunk B."/>
            <person name="Jeske O."/>
            <person name="Meyerdierks A."/>
            <person name="Storesund J.E."/>
            <person name="Kallscheuer N."/>
            <person name="Luecker S."/>
            <person name="Lage O.M."/>
            <person name="Pohl T."/>
            <person name="Merkel B.J."/>
            <person name="Hornburger P."/>
            <person name="Mueller R.-W."/>
            <person name="Bruemmer F."/>
            <person name="Labrenz M."/>
            <person name="Spormann A.M."/>
            <person name="Op den Camp H."/>
            <person name="Overmann J."/>
            <person name="Amann R."/>
            <person name="Jetten M.S.M."/>
            <person name="Mascher T."/>
            <person name="Medema M.H."/>
            <person name="Devos D.P."/>
            <person name="Kaster A.-K."/>
            <person name="Ovreas L."/>
            <person name="Rohde M."/>
            <person name="Galperin M.Y."/>
            <person name="Jogler C."/>
        </authorList>
    </citation>
    <scope>NUCLEOTIDE SEQUENCE [LARGE SCALE GENOMIC DNA]</scope>
    <source>
        <strain evidence="3 4">Pan44</strain>
    </source>
</reference>
<evidence type="ECO:0000256" key="2">
    <source>
        <dbReference type="SAM" id="MobiDB-lite"/>
    </source>
</evidence>
<name>A0A517SEW8_9PLAN</name>
<feature type="coiled-coil region" evidence="1">
    <location>
        <begin position="49"/>
        <end position="76"/>
    </location>
</feature>
<feature type="compositionally biased region" description="Basic and acidic residues" evidence="2">
    <location>
        <begin position="319"/>
        <end position="351"/>
    </location>
</feature>
<evidence type="ECO:0000313" key="4">
    <source>
        <dbReference type="Proteomes" id="UP000315700"/>
    </source>
</evidence>
<accession>A0A517SEW8</accession>
<dbReference type="EMBL" id="CP036271">
    <property type="protein sequence ID" value="QDT54673.1"/>
    <property type="molecule type" value="Genomic_DNA"/>
</dbReference>